<gene>
    <name evidence="1" type="ORF">LOK49_LG10G01932</name>
</gene>
<proteinExistence type="predicted"/>
<protein>
    <submittedName>
        <fullName evidence="1">Uncharacterized protein</fullName>
    </submittedName>
</protein>
<reference evidence="1 2" key="1">
    <citation type="journal article" date="2022" name="Plant J.">
        <title>Chromosome-level genome of Camellia lanceoleosa provides a valuable resource for understanding genome evolution and self-incompatibility.</title>
        <authorList>
            <person name="Gong W."/>
            <person name="Xiao S."/>
            <person name="Wang L."/>
            <person name="Liao Z."/>
            <person name="Chang Y."/>
            <person name="Mo W."/>
            <person name="Hu G."/>
            <person name="Li W."/>
            <person name="Zhao G."/>
            <person name="Zhu H."/>
            <person name="Hu X."/>
            <person name="Ji K."/>
            <person name="Xiang X."/>
            <person name="Song Q."/>
            <person name="Yuan D."/>
            <person name="Jin S."/>
            <person name="Zhang L."/>
        </authorList>
    </citation>
    <scope>NUCLEOTIDE SEQUENCE [LARGE SCALE GENOMIC DNA]</scope>
    <source>
        <strain evidence="1">SQ_2022a</strain>
    </source>
</reference>
<accession>A0ACC0G9I6</accession>
<dbReference type="Proteomes" id="UP001060215">
    <property type="component" value="Chromosome 10"/>
</dbReference>
<evidence type="ECO:0000313" key="2">
    <source>
        <dbReference type="Proteomes" id="UP001060215"/>
    </source>
</evidence>
<organism evidence="1 2">
    <name type="scientific">Camellia lanceoleosa</name>
    <dbReference type="NCBI Taxonomy" id="1840588"/>
    <lineage>
        <taxon>Eukaryota</taxon>
        <taxon>Viridiplantae</taxon>
        <taxon>Streptophyta</taxon>
        <taxon>Embryophyta</taxon>
        <taxon>Tracheophyta</taxon>
        <taxon>Spermatophyta</taxon>
        <taxon>Magnoliopsida</taxon>
        <taxon>eudicotyledons</taxon>
        <taxon>Gunneridae</taxon>
        <taxon>Pentapetalae</taxon>
        <taxon>asterids</taxon>
        <taxon>Ericales</taxon>
        <taxon>Theaceae</taxon>
        <taxon>Camellia</taxon>
    </lineage>
</organism>
<sequence length="190" mass="20719">MPSGIFDNTSVPHNRREQEPCEGPARTPQLPIAAAQSDLPLLPQAQKNDLRGRESSDEVSEILAAKFQLHLVQMENMLYVQVRTLKYISGRYETQTDSETGIGESFNSDSSSIRYGDSPSISNSGSSPSQSWSSRSLFEGSSHRGGNTVQATAWGLVIVTASLGGEIRAYQNFGLPVKLGRQAILFRDLS</sequence>
<evidence type="ECO:0000313" key="1">
    <source>
        <dbReference type="EMBL" id="KAI7997715.1"/>
    </source>
</evidence>
<comment type="caution">
    <text evidence="1">The sequence shown here is derived from an EMBL/GenBank/DDBJ whole genome shotgun (WGS) entry which is preliminary data.</text>
</comment>
<dbReference type="EMBL" id="CM045767">
    <property type="protein sequence ID" value="KAI7997715.1"/>
    <property type="molecule type" value="Genomic_DNA"/>
</dbReference>
<name>A0ACC0G9I6_9ERIC</name>
<keyword evidence="2" id="KW-1185">Reference proteome</keyword>